<dbReference type="InterPro" id="IPR045865">
    <property type="entry name" value="ACT-like_dom_sf"/>
</dbReference>
<keyword evidence="13" id="KW-1133">Transmembrane helix</keyword>
<dbReference type="EMBL" id="JBCNJP010000018">
    <property type="protein sequence ID" value="KAK9063783.1"/>
    <property type="molecule type" value="Genomic_DNA"/>
</dbReference>
<dbReference type="InterPro" id="IPR040217">
    <property type="entry name" value="ACR1-12"/>
</dbReference>
<dbReference type="PROSITE" id="PS00108">
    <property type="entry name" value="PROTEIN_KINASE_ST"/>
    <property type="match status" value="1"/>
</dbReference>
<dbReference type="FunFam" id="1.10.510.10:FF:000240">
    <property type="entry name" value="Lectin-domain containing receptor kinase A4.3"/>
    <property type="match status" value="1"/>
</dbReference>
<keyword evidence="12 17" id="KW-0067">ATP-binding</keyword>
<evidence type="ECO:0000313" key="21">
    <source>
        <dbReference type="EMBL" id="KAK9063783.1"/>
    </source>
</evidence>
<evidence type="ECO:0000259" key="19">
    <source>
        <dbReference type="PROSITE" id="PS50011"/>
    </source>
</evidence>
<dbReference type="Proteomes" id="UP001408789">
    <property type="component" value="Unassembled WGS sequence"/>
</dbReference>
<dbReference type="Gene3D" id="3.30.70.260">
    <property type="match status" value="1"/>
</dbReference>
<dbReference type="PANTHER" id="PTHR31096">
    <property type="entry name" value="ACT DOMAIN-CONTAINING PROTEIN ACR4-RELATED"/>
    <property type="match status" value="1"/>
</dbReference>
<feature type="domain" description="Protein kinase" evidence="19">
    <location>
        <begin position="24"/>
        <end position="309"/>
    </location>
</feature>
<dbReference type="FunFam" id="3.30.200.20:FF:000039">
    <property type="entry name" value="receptor-like protein kinase FERONIA"/>
    <property type="match status" value="1"/>
</dbReference>
<keyword evidence="10 17" id="KW-0547">Nucleotide-binding</keyword>
<evidence type="ECO:0000313" key="22">
    <source>
        <dbReference type="Proteomes" id="UP001408789"/>
    </source>
</evidence>
<evidence type="ECO:0000256" key="7">
    <source>
        <dbReference type="ARBA" id="ARBA00022692"/>
    </source>
</evidence>
<dbReference type="Pfam" id="PF01842">
    <property type="entry name" value="ACT"/>
    <property type="match status" value="1"/>
</dbReference>
<keyword evidence="4" id="KW-1003">Cell membrane</keyword>
<protein>
    <recommendedName>
        <fullName evidence="18">ACT domain-containing protein ACR</fullName>
    </recommendedName>
    <alternativeName>
        <fullName evidence="18">Protein ACT DOMAIN REPEATS</fullName>
    </alternativeName>
</protein>
<comment type="similarity">
    <text evidence="2">In the N-terminal section; belongs to the leguminous lectin family.</text>
</comment>
<dbReference type="SUPFAM" id="SSF55021">
    <property type="entry name" value="ACT-like"/>
    <property type="match status" value="3"/>
</dbReference>
<dbReference type="InterPro" id="IPR000719">
    <property type="entry name" value="Prot_kinase_dom"/>
</dbReference>
<evidence type="ECO:0000256" key="3">
    <source>
        <dbReference type="ARBA" id="ARBA00010217"/>
    </source>
</evidence>
<keyword evidence="11" id="KW-0418">Kinase</keyword>
<name>A0AAP0CZY7_9ASTR</name>
<feature type="domain" description="ACT" evidence="20">
    <location>
        <begin position="750"/>
        <end position="833"/>
    </location>
</feature>
<keyword evidence="9 18" id="KW-0677">Repeat</keyword>
<keyword evidence="6" id="KW-0808">Transferase</keyword>
<evidence type="ECO:0000256" key="14">
    <source>
        <dbReference type="ARBA" id="ARBA00023136"/>
    </source>
</evidence>
<keyword evidence="8" id="KW-0732">Signal</keyword>
<keyword evidence="14" id="KW-0472">Membrane</keyword>
<dbReference type="PROSITE" id="PS50011">
    <property type="entry name" value="PROTEIN_KINASE_DOM"/>
    <property type="match status" value="1"/>
</dbReference>
<dbReference type="Pfam" id="PF00069">
    <property type="entry name" value="Pkinase"/>
    <property type="match status" value="1"/>
</dbReference>
<dbReference type="InterPro" id="IPR017441">
    <property type="entry name" value="Protein_kinase_ATP_BS"/>
</dbReference>
<evidence type="ECO:0000256" key="16">
    <source>
        <dbReference type="ARBA" id="ARBA00023180"/>
    </source>
</evidence>
<comment type="caution">
    <text evidence="21">The sequence shown here is derived from an EMBL/GenBank/DDBJ whole genome shotgun (WGS) entry which is preliminary data.</text>
</comment>
<proteinExistence type="inferred from homology"/>
<dbReference type="PROSITE" id="PS00107">
    <property type="entry name" value="PROTEIN_KINASE_ATP"/>
    <property type="match status" value="1"/>
</dbReference>
<feature type="domain" description="ACT" evidence="20">
    <location>
        <begin position="539"/>
        <end position="616"/>
    </location>
</feature>
<dbReference type="GO" id="GO:0005524">
    <property type="term" value="F:ATP binding"/>
    <property type="evidence" value="ECO:0007669"/>
    <property type="project" value="UniProtKB-UniRule"/>
</dbReference>
<comment type="similarity">
    <text evidence="3">In the C-terminal section; belongs to the protein kinase superfamily. Ser/Thr protein kinase family.</text>
</comment>
<evidence type="ECO:0000256" key="13">
    <source>
        <dbReference type="ARBA" id="ARBA00022989"/>
    </source>
</evidence>
<keyword evidence="15" id="KW-0675">Receptor</keyword>
<accession>A0AAP0CZY7</accession>
<dbReference type="PANTHER" id="PTHR31096:SF22">
    <property type="entry name" value="ACT DOMAIN-CONTAINING PROTEIN ACR4"/>
    <property type="match status" value="1"/>
</dbReference>
<evidence type="ECO:0000259" key="20">
    <source>
        <dbReference type="PROSITE" id="PS51671"/>
    </source>
</evidence>
<dbReference type="InterPro" id="IPR008271">
    <property type="entry name" value="Ser/Thr_kinase_AS"/>
</dbReference>
<organism evidence="21 22">
    <name type="scientific">Deinandra increscens subsp. villosa</name>
    <dbReference type="NCBI Taxonomy" id="3103831"/>
    <lineage>
        <taxon>Eukaryota</taxon>
        <taxon>Viridiplantae</taxon>
        <taxon>Streptophyta</taxon>
        <taxon>Embryophyta</taxon>
        <taxon>Tracheophyta</taxon>
        <taxon>Spermatophyta</taxon>
        <taxon>Magnoliopsida</taxon>
        <taxon>eudicotyledons</taxon>
        <taxon>Gunneridae</taxon>
        <taxon>Pentapetalae</taxon>
        <taxon>asterids</taxon>
        <taxon>campanulids</taxon>
        <taxon>Asterales</taxon>
        <taxon>Asteraceae</taxon>
        <taxon>Asteroideae</taxon>
        <taxon>Heliantheae alliance</taxon>
        <taxon>Madieae</taxon>
        <taxon>Madiinae</taxon>
        <taxon>Deinandra</taxon>
    </lineage>
</organism>
<dbReference type="GO" id="GO:0005886">
    <property type="term" value="C:plasma membrane"/>
    <property type="evidence" value="ECO:0007669"/>
    <property type="project" value="UniProtKB-SubCell"/>
</dbReference>
<keyword evidence="5" id="KW-0723">Serine/threonine-protein kinase</keyword>
<evidence type="ECO:0000256" key="12">
    <source>
        <dbReference type="ARBA" id="ARBA00022840"/>
    </source>
</evidence>
<evidence type="ECO:0000256" key="10">
    <source>
        <dbReference type="ARBA" id="ARBA00022741"/>
    </source>
</evidence>
<dbReference type="SMART" id="SM00220">
    <property type="entry name" value="S_TKc"/>
    <property type="match status" value="1"/>
</dbReference>
<comment type="subcellular location">
    <subcellularLocation>
        <location evidence="1">Cell membrane</location>
        <topology evidence="1">Single-pass type I membrane protein</topology>
    </subcellularLocation>
</comment>
<evidence type="ECO:0000256" key="17">
    <source>
        <dbReference type="PROSITE-ProRule" id="PRU10141"/>
    </source>
</evidence>
<evidence type="ECO:0000256" key="5">
    <source>
        <dbReference type="ARBA" id="ARBA00022527"/>
    </source>
</evidence>
<evidence type="ECO:0000256" key="6">
    <source>
        <dbReference type="ARBA" id="ARBA00022679"/>
    </source>
</evidence>
<dbReference type="GO" id="GO:0002229">
    <property type="term" value="P:defense response to oomycetes"/>
    <property type="evidence" value="ECO:0007669"/>
    <property type="project" value="UniProtKB-ARBA"/>
</dbReference>
<reference evidence="21 22" key="1">
    <citation type="submission" date="2024-04" db="EMBL/GenBank/DDBJ databases">
        <title>The reference genome of an endangered Asteraceae, Deinandra increscens subsp. villosa, native to the Central Coast of California.</title>
        <authorList>
            <person name="Guilliams M."/>
            <person name="Hasenstab-Lehman K."/>
            <person name="Meyer R."/>
            <person name="Mcevoy S."/>
        </authorList>
    </citation>
    <scope>NUCLEOTIDE SEQUENCE [LARGE SCALE GENOMIC DNA]</scope>
    <source>
        <tissue evidence="21">Leaf</tissue>
    </source>
</reference>
<evidence type="ECO:0000256" key="8">
    <source>
        <dbReference type="ARBA" id="ARBA00022729"/>
    </source>
</evidence>
<feature type="binding site" evidence="17">
    <location>
        <position position="56"/>
    </location>
    <ligand>
        <name>ATP</name>
        <dbReference type="ChEBI" id="CHEBI:30616"/>
    </ligand>
</feature>
<dbReference type="CDD" id="cd04897">
    <property type="entry name" value="ACT_ACR_3"/>
    <property type="match status" value="1"/>
</dbReference>
<dbReference type="InterPro" id="IPR002912">
    <property type="entry name" value="ACT_dom"/>
</dbReference>
<keyword evidence="16" id="KW-0325">Glycoprotein</keyword>
<gene>
    <name evidence="21" type="ORF">SSX86_017655</name>
</gene>
<dbReference type="SUPFAM" id="SSF56112">
    <property type="entry name" value="Protein kinase-like (PK-like)"/>
    <property type="match status" value="1"/>
</dbReference>
<evidence type="ECO:0000256" key="1">
    <source>
        <dbReference type="ARBA" id="ARBA00004251"/>
    </source>
</evidence>
<keyword evidence="7" id="KW-0812">Transmembrane</keyword>
<dbReference type="AlphaFoldDB" id="A0AAP0CZY7"/>
<keyword evidence="22" id="KW-1185">Reference proteome</keyword>
<evidence type="ECO:0000256" key="15">
    <source>
        <dbReference type="ARBA" id="ARBA00023170"/>
    </source>
</evidence>
<sequence length="861" mass="96047">MPSLPETFCRQFSLSEIKSATNNFSTDLIIGKGSYGNVYKGTLVLVSGITATVAVKRRKSDSKQGSNEFWTEVKLLSQCRHSNLISLIGYCVDEDENEMILVYEYMPNGTLADHIYRKIEKSVCLSWEQRLKICIGVGRGAEYLHTGTGIDQIVIHRDLKSSNILLDADWAAKISDFGLCKRCSGDRPYVPITASVKGTFAYMDPKYLTKRELSTKTDVYAVGVVLLEVLCGRRSLDFEVAERQKKLVLWAGQCFREGVSHRIVDPGLRGSLTDESLNIFLDVTLKCLQDRPKNRPTLSEVVGKLELALASQYNTYSASSSVDSEIFKHFNQVSDSSTSANSDLDPCRHTVEAGSTKSDTLKQDPGSESKSATIVTGRNKFKPFFRNNGLEKPIDLQSTQVKANMSIPATFETHTTWSNESYDEFGSEKLFRRLNPLSIVIDNKSCKNATVIQVNGINRQEVLLEVIQVLSDIDFIFTKASMTSDGLWSMNVFTVTDPEGKKVMDEKILDYIQKVLGSGTSLTDSIKSFGLPASSGLTVIELIGSDRPGLLSEVFTILTDLRCNVVNANVWTHNARAAFIIQLTDEESGTAITDPMRLYNIEKVLCSVLTVGSEDNNGAHIAVTLGSVNTERRLHQMMLADHDYERGSSVDLDESRRPDVNVVNWYHKDCSVVTIRCPDRPKLLFDTICTLTDMGYVVLHGHVNAEGTEAFQEYCIRHVDGSALKSEAERQRVIQCIKAAIERRVFEDLKLELCSEDRIGLLSDVTRIFRENNLMVTRAVVKTQGNKAVNTFYVCDASGSLVDSKIIHSVRGSIGMSILKVKHNPQDMNRTPQESPSRFLFPHFYNLGIKPLANIKFNFFS</sequence>
<evidence type="ECO:0000256" key="4">
    <source>
        <dbReference type="ARBA" id="ARBA00022475"/>
    </source>
</evidence>
<dbReference type="PROSITE" id="PS51671">
    <property type="entry name" value="ACT"/>
    <property type="match status" value="2"/>
</dbReference>
<dbReference type="GO" id="GO:0004674">
    <property type="term" value="F:protein serine/threonine kinase activity"/>
    <property type="evidence" value="ECO:0007669"/>
    <property type="project" value="UniProtKB-KW"/>
</dbReference>
<evidence type="ECO:0000256" key="11">
    <source>
        <dbReference type="ARBA" id="ARBA00022777"/>
    </source>
</evidence>
<comment type="function">
    <text evidence="18">Binds amino acids.</text>
</comment>
<dbReference type="Gene3D" id="3.30.200.20">
    <property type="entry name" value="Phosphorylase Kinase, domain 1"/>
    <property type="match status" value="1"/>
</dbReference>
<dbReference type="GO" id="GO:0016597">
    <property type="term" value="F:amino acid binding"/>
    <property type="evidence" value="ECO:0007669"/>
    <property type="project" value="UniProtKB-UniRule"/>
</dbReference>
<dbReference type="InterPro" id="IPR011009">
    <property type="entry name" value="Kinase-like_dom_sf"/>
</dbReference>
<evidence type="ECO:0000256" key="2">
    <source>
        <dbReference type="ARBA" id="ARBA00008536"/>
    </source>
</evidence>
<evidence type="ECO:0000256" key="9">
    <source>
        <dbReference type="ARBA" id="ARBA00022737"/>
    </source>
</evidence>
<evidence type="ECO:0000256" key="18">
    <source>
        <dbReference type="RuleBase" id="RU369043"/>
    </source>
</evidence>
<dbReference type="Gene3D" id="1.10.510.10">
    <property type="entry name" value="Transferase(Phosphotransferase) domain 1"/>
    <property type="match status" value="1"/>
</dbReference>